<protein>
    <recommendedName>
        <fullName evidence="1">Tail specific protease domain-containing protein</fullName>
    </recommendedName>
</protein>
<dbReference type="GO" id="GO:0008236">
    <property type="term" value="F:serine-type peptidase activity"/>
    <property type="evidence" value="ECO:0007669"/>
    <property type="project" value="InterPro"/>
</dbReference>
<evidence type="ECO:0000313" key="3">
    <source>
        <dbReference type="Proteomes" id="UP000611629"/>
    </source>
</evidence>
<gene>
    <name evidence="2" type="ORF">HZF24_08370</name>
</gene>
<evidence type="ECO:0000313" key="2">
    <source>
        <dbReference type="EMBL" id="NYB74157.1"/>
    </source>
</evidence>
<dbReference type="Pfam" id="PF03572">
    <property type="entry name" value="Peptidase_S41"/>
    <property type="match status" value="1"/>
</dbReference>
<dbReference type="Gene3D" id="3.90.226.10">
    <property type="entry name" value="2-enoyl-CoA Hydratase, Chain A, domain 1"/>
    <property type="match status" value="1"/>
</dbReference>
<accession>A0A974BJB9</accession>
<evidence type="ECO:0000259" key="1">
    <source>
        <dbReference type="Pfam" id="PF03572"/>
    </source>
</evidence>
<dbReference type="Proteomes" id="UP000611629">
    <property type="component" value="Unassembled WGS sequence"/>
</dbReference>
<dbReference type="GO" id="GO:0006508">
    <property type="term" value="P:proteolysis"/>
    <property type="evidence" value="ECO:0007669"/>
    <property type="project" value="InterPro"/>
</dbReference>
<dbReference type="AlphaFoldDB" id="A0A974BJB9"/>
<dbReference type="PROSITE" id="PS51257">
    <property type="entry name" value="PROKAR_LIPOPROTEIN"/>
    <property type="match status" value="1"/>
</dbReference>
<reference evidence="2" key="1">
    <citation type="submission" date="2020-07" db="EMBL/GenBank/DDBJ databases">
        <title>Genomic analysis of a strain of Sedimentibacter Hydroxybenzoicus DSM7310.</title>
        <authorList>
            <person name="Ma S."/>
        </authorList>
    </citation>
    <scope>NUCLEOTIDE SEQUENCE</scope>
    <source>
        <strain evidence="2">DSM 7310</strain>
    </source>
</reference>
<dbReference type="InterPro" id="IPR029045">
    <property type="entry name" value="ClpP/crotonase-like_dom_sf"/>
</dbReference>
<dbReference type="EMBL" id="JACBNQ010000007">
    <property type="protein sequence ID" value="NYB74157.1"/>
    <property type="molecule type" value="Genomic_DNA"/>
</dbReference>
<sequence length="500" mass="56801">MYTSNKMLKIFCIVIGLSMLCSCDNTSERQQIFYDKVKGINVNHALETSRIPNININDYTPRIKPQEFREVGFTEKELDSLTDYDKHGNTVDSISYEQAETDVELVFRIFKNCYSAYYYFGGDEAFEKAKEQVISDCKLAGENLTVGTMQESLRKHLNFVTDGHFLVDNKQVFGKTEYYSNEERTFFKDEKGYYTEQKGKKRYVSSVEGSNDVEKYMKLSVNGKGILVHKLGVLSIDEIDMVDVAFEDSTENFELSLPELKDVSGAGIYSYEEINNVPVVGMRSFIDQSACEQFNGAAEIIKNSKVSILDLRGNLGGHAYNVTRWLNIYDPVLSDYSKGNIFAVRNSRANSYLGHIRYRADLPERNETTASNSLAIYRTGINRWEISENMTFERSENNNLLFVLVDTHTYSAGELLMSALRNKDNVIFVGTNSNGSLMSDDGVKIVLPNSKINIQCGSVLRFDYDETVFSEETGFRPDIWVGTDSLENTLNLISYYGLNK</sequence>
<comment type="caution">
    <text evidence="2">The sequence shown here is derived from an EMBL/GenBank/DDBJ whole genome shotgun (WGS) entry which is preliminary data.</text>
</comment>
<organism evidence="2 3">
    <name type="scientific">Sedimentibacter hydroxybenzoicus DSM 7310</name>
    <dbReference type="NCBI Taxonomy" id="1123245"/>
    <lineage>
        <taxon>Bacteria</taxon>
        <taxon>Bacillati</taxon>
        <taxon>Bacillota</taxon>
        <taxon>Tissierellia</taxon>
        <taxon>Sedimentibacter</taxon>
    </lineage>
</organism>
<dbReference type="InterPro" id="IPR005151">
    <property type="entry name" value="Tail-specific_protease"/>
</dbReference>
<feature type="domain" description="Tail specific protease" evidence="1">
    <location>
        <begin position="280"/>
        <end position="479"/>
    </location>
</feature>
<dbReference type="SUPFAM" id="SSF52096">
    <property type="entry name" value="ClpP/crotonase"/>
    <property type="match status" value="1"/>
</dbReference>
<keyword evidence="3" id="KW-1185">Reference proteome</keyword>
<proteinExistence type="predicted"/>
<name>A0A974BJB9_SEDHY</name>